<comment type="caution">
    <text evidence="1">The sequence shown here is derived from an EMBL/GenBank/DDBJ whole genome shotgun (WGS) entry which is preliminary data.</text>
</comment>
<evidence type="ECO:0000313" key="2">
    <source>
        <dbReference type="Proteomes" id="UP001152888"/>
    </source>
</evidence>
<gene>
    <name evidence="1" type="ORF">ACAOBT_LOCUS8463</name>
</gene>
<dbReference type="Proteomes" id="UP001152888">
    <property type="component" value="Unassembled WGS sequence"/>
</dbReference>
<reference evidence="1" key="1">
    <citation type="submission" date="2022-03" db="EMBL/GenBank/DDBJ databases">
        <authorList>
            <person name="Sayadi A."/>
        </authorList>
    </citation>
    <scope>NUCLEOTIDE SEQUENCE</scope>
</reference>
<keyword evidence="2" id="KW-1185">Reference proteome</keyword>
<accession>A0A9P0P8G2</accession>
<dbReference type="AlphaFoldDB" id="A0A9P0P8G2"/>
<proteinExistence type="predicted"/>
<sequence>MYLTRYITSFVFQEQINLASLQNLYRLPRCTISAFLPDVLLAVSEVPGNYIKVPESEEEWRHIEEGFSVQ</sequence>
<protein>
    <submittedName>
        <fullName evidence="1">Uncharacterized protein</fullName>
    </submittedName>
</protein>
<organism evidence="1 2">
    <name type="scientific">Acanthoscelides obtectus</name>
    <name type="common">Bean weevil</name>
    <name type="synonym">Bruchus obtectus</name>
    <dbReference type="NCBI Taxonomy" id="200917"/>
    <lineage>
        <taxon>Eukaryota</taxon>
        <taxon>Metazoa</taxon>
        <taxon>Ecdysozoa</taxon>
        <taxon>Arthropoda</taxon>
        <taxon>Hexapoda</taxon>
        <taxon>Insecta</taxon>
        <taxon>Pterygota</taxon>
        <taxon>Neoptera</taxon>
        <taxon>Endopterygota</taxon>
        <taxon>Coleoptera</taxon>
        <taxon>Polyphaga</taxon>
        <taxon>Cucujiformia</taxon>
        <taxon>Chrysomeloidea</taxon>
        <taxon>Chrysomelidae</taxon>
        <taxon>Bruchinae</taxon>
        <taxon>Bruchini</taxon>
        <taxon>Acanthoscelides</taxon>
    </lineage>
</organism>
<name>A0A9P0P8G2_ACAOB</name>
<dbReference type="EMBL" id="CAKOFQ010006765">
    <property type="protein sequence ID" value="CAH1969525.1"/>
    <property type="molecule type" value="Genomic_DNA"/>
</dbReference>
<evidence type="ECO:0000313" key="1">
    <source>
        <dbReference type="EMBL" id="CAH1969525.1"/>
    </source>
</evidence>